<gene>
    <name evidence="3" type="ordered locus">TERTU_3968</name>
</gene>
<dbReference type="ESTHER" id="tertt-c5btp6">
    <property type="family name" value="Monoglyceridelipase_lysophospholip"/>
</dbReference>
<keyword evidence="1" id="KW-0472">Membrane</keyword>
<reference evidence="3 4" key="1">
    <citation type="journal article" date="2009" name="PLoS ONE">
        <title>The complete genome of Teredinibacter turnerae T7901: an intracellular endosymbiont of marine wood-boring bivalves (shipworms).</title>
        <authorList>
            <person name="Yang J.C."/>
            <person name="Madupu R."/>
            <person name="Durkin A.S."/>
            <person name="Ekborg N.A."/>
            <person name="Pedamallu C.S."/>
            <person name="Hostetler J.B."/>
            <person name="Radune D."/>
            <person name="Toms B.S."/>
            <person name="Henrissat B."/>
            <person name="Coutinho P.M."/>
            <person name="Schwarz S."/>
            <person name="Field L."/>
            <person name="Trindade-Silva A.E."/>
            <person name="Soares C.A.G."/>
            <person name="Elshahawi S."/>
            <person name="Hanora A."/>
            <person name="Schmidt E.W."/>
            <person name="Haygood M.G."/>
            <person name="Posfai J."/>
            <person name="Benner J."/>
            <person name="Madinger C."/>
            <person name="Nove J."/>
            <person name="Anton B."/>
            <person name="Chaudhary K."/>
            <person name="Foster J."/>
            <person name="Holman A."/>
            <person name="Kumar S."/>
            <person name="Lessard P.A."/>
            <person name="Luyten Y.A."/>
            <person name="Slatko B."/>
            <person name="Wood N."/>
            <person name="Wu B."/>
            <person name="Teplitski M."/>
            <person name="Mougous J.D."/>
            <person name="Ward N."/>
            <person name="Eisen J.A."/>
            <person name="Badger J.H."/>
            <person name="Distel D.L."/>
        </authorList>
    </citation>
    <scope>NUCLEOTIDE SEQUENCE [LARGE SCALE GENOMIC DNA]</scope>
    <source>
        <strain evidence="4">ATCC 39867 / T7901</strain>
    </source>
</reference>
<proteinExistence type="predicted"/>
<keyword evidence="4" id="KW-1185">Reference proteome</keyword>
<keyword evidence="1" id="KW-0812">Transmembrane</keyword>
<feature type="transmembrane region" description="Helical" evidence="1">
    <location>
        <begin position="33"/>
        <end position="51"/>
    </location>
</feature>
<dbReference type="Gene3D" id="3.40.50.1820">
    <property type="entry name" value="alpha/beta hydrolase"/>
    <property type="match status" value="1"/>
</dbReference>
<dbReference type="SUPFAM" id="SSF53474">
    <property type="entry name" value="alpha/beta-Hydrolases"/>
    <property type="match status" value="1"/>
</dbReference>
<dbReference type="InterPro" id="IPR051044">
    <property type="entry name" value="MAG_DAG_Lipase"/>
</dbReference>
<dbReference type="InterPro" id="IPR029058">
    <property type="entry name" value="AB_hydrolase_fold"/>
</dbReference>
<dbReference type="InterPro" id="IPR000073">
    <property type="entry name" value="AB_hydrolase_1"/>
</dbReference>
<accession>C5BTP6</accession>
<keyword evidence="1" id="KW-1133">Transmembrane helix</keyword>
<protein>
    <submittedName>
        <fullName evidence="3">Alpha/beta hydrolase family protein</fullName>
    </submittedName>
</protein>
<dbReference type="KEGG" id="ttu:TERTU_3968"/>
<keyword evidence="3" id="KW-0378">Hydrolase</keyword>
<dbReference type="InterPro" id="IPR022742">
    <property type="entry name" value="Hydrolase_4"/>
</dbReference>
<name>C5BTP6_TERTT</name>
<evidence type="ECO:0000259" key="2">
    <source>
        <dbReference type="Pfam" id="PF12146"/>
    </source>
</evidence>
<dbReference type="PRINTS" id="PR00111">
    <property type="entry name" value="ABHYDROLASE"/>
</dbReference>
<evidence type="ECO:0000313" key="4">
    <source>
        <dbReference type="Proteomes" id="UP000009080"/>
    </source>
</evidence>
<dbReference type="AlphaFoldDB" id="C5BTP6"/>
<sequence>MVTENEKAHHLVGGPFLFAAGGKSAIQRKKRPYITDWFIGLLFLFYIYYLFPMLLADMDQSDRHYLRQQLTPLQFARPQSFTQNGSELTEYFQRYGFDELAQRLDARYFVGPVELGAHICVAHCWLVGREPPATPRPTVLLAHGLFDHAGLFLKLVEALVKHGFNVFLPELPGHGLSDGDPVHITDFGEYGSVISSSLLLLNQNPLFGPVSLVGQSTGGAAILRFLLDQAYPVTVHKVVLLAPLVRASHWNMIRVGMATIGMLLPRVPRRFNELNSHDTAFCDFLANDDPLQNRSLPITWVRAMINWVDWFKRQALLLKQGRQRLQKAPLLIIQGTDDKTVDWKYNIPQITQFFSDTSFTRVIDARHHLVNEDKLWREQVFTGLINFLKQPANRSS</sequence>
<dbReference type="GO" id="GO:0016787">
    <property type="term" value="F:hydrolase activity"/>
    <property type="evidence" value="ECO:0007669"/>
    <property type="project" value="UniProtKB-KW"/>
</dbReference>
<organism evidence="3 4">
    <name type="scientific">Teredinibacter turnerae (strain ATCC 39867 / T7901)</name>
    <dbReference type="NCBI Taxonomy" id="377629"/>
    <lineage>
        <taxon>Bacteria</taxon>
        <taxon>Pseudomonadati</taxon>
        <taxon>Pseudomonadota</taxon>
        <taxon>Gammaproteobacteria</taxon>
        <taxon>Cellvibrionales</taxon>
        <taxon>Cellvibrionaceae</taxon>
        <taxon>Teredinibacter</taxon>
    </lineage>
</organism>
<dbReference type="EMBL" id="CP001614">
    <property type="protein sequence ID" value="ACR12593.1"/>
    <property type="molecule type" value="Genomic_DNA"/>
</dbReference>
<evidence type="ECO:0000313" key="3">
    <source>
        <dbReference type="EMBL" id="ACR12593.1"/>
    </source>
</evidence>
<feature type="domain" description="Serine aminopeptidase S33" evidence="2">
    <location>
        <begin position="134"/>
        <end position="373"/>
    </location>
</feature>
<dbReference type="eggNOG" id="COG2267">
    <property type="taxonomic scope" value="Bacteria"/>
</dbReference>
<dbReference type="Pfam" id="PF12146">
    <property type="entry name" value="Hydrolase_4"/>
    <property type="match status" value="1"/>
</dbReference>
<dbReference type="Proteomes" id="UP000009080">
    <property type="component" value="Chromosome"/>
</dbReference>
<dbReference type="OrthoDB" id="5614837at2"/>
<dbReference type="PANTHER" id="PTHR11614">
    <property type="entry name" value="PHOSPHOLIPASE-RELATED"/>
    <property type="match status" value="1"/>
</dbReference>
<evidence type="ECO:0000256" key="1">
    <source>
        <dbReference type="SAM" id="Phobius"/>
    </source>
</evidence>
<dbReference type="HOGENOM" id="CLU_026209_6_0_6"/>
<dbReference type="STRING" id="377629.TERTU_3968"/>
<dbReference type="RefSeq" id="WP_015818705.1">
    <property type="nucleotide sequence ID" value="NC_012997.1"/>
</dbReference>